<keyword evidence="1" id="KW-1133">Transmembrane helix</keyword>
<evidence type="ECO:0000256" key="1">
    <source>
        <dbReference type="SAM" id="Phobius"/>
    </source>
</evidence>
<feature type="transmembrane region" description="Helical" evidence="1">
    <location>
        <begin position="5"/>
        <end position="23"/>
    </location>
</feature>
<sequence length="92" mass="10872">MLKVYLSSVIIYFLIFMSEGIIFKKEFNKAQEIINKHFGEEVKKVGYLKTTISYLLISFIPVIRLITFITKICMTIEPKKFIKLMEESKKNE</sequence>
<keyword evidence="1" id="KW-0812">Transmembrane</keyword>
<dbReference type="EMBL" id="BK015370">
    <property type="protein sequence ID" value="DAE03694.1"/>
    <property type="molecule type" value="Genomic_DNA"/>
</dbReference>
<protein>
    <submittedName>
        <fullName evidence="2">Uncharacterized protein</fullName>
    </submittedName>
</protein>
<keyword evidence="1" id="KW-0472">Membrane</keyword>
<name>A0A8S5P9E6_9CAUD</name>
<feature type="transmembrane region" description="Helical" evidence="1">
    <location>
        <begin position="52"/>
        <end position="74"/>
    </location>
</feature>
<accession>A0A8S5P9E6</accession>
<proteinExistence type="predicted"/>
<reference evidence="2" key="1">
    <citation type="journal article" date="2021" name="Proc. Natl. Acad. Sci. U.S.A.">
        <title>A Catalog of Tens of Thousands of Viruses from Human Metagenomes Reveals Hidden Associations with Chronic Diseases.</title>
        <authorList>
            <person name="Tisza M.J."/>
            <person name="Buck C.B."/>
        </authorList>
    </citation>
    <scope>NUCLEOTIDE SEQUENCE</scope>
    <source>
        <strain evidence="2">CtMYJ33</strain>
    </source>
</reference>
<evidence type="ECO:0000313" key="2">
    <source>
        <dbReference type="EMBL" id="DAE03694.1"/>
    </source>
</evidence>
<organism evidence="2">
    <name type="scientific">Siphoviridae sp. ctMYJ33</name>
    <dbReference type="NCBI Taxonomy" id="2825461"/>
    <lineage>
        <taxon>Viruses</taxon>
        <taxon>Duplodnaviria</taxon>
        <taxon>Heunggongvirae</taxon>
        <taxon>Uroviricota</taxon>
        <taxon>Caudoviricetes</taxon>
    </lineage>
</organism>